<dbReference type="InterPro" id="IPR038174">
    <property type="entry name" value="Strep_pil_link_sf"/>
</dbReference>
<evidence type="ECO:0000256" key="1">
    <source>
        <dbReference type="SAM" id="Phobius"/>
    </source>
</evidence>
<feature type="chain" id="PRO_5027024376" description="Streptococcal pilin isopeptide linker domain-containing protein" evidence="2">
    <location>
        <begin position="27"/>
        <end position="340"/>
    </location>
</feature>
<name>A0A6L8TFA3_9FIRM</name>
<dbReference type="AlphaFoldDB" id="A0A6L8TFA3"/>
<keyword evidence="1" id="KW-0812">Transmembrane</keyword>
<dbReference type="InterPro" id="IPR055382">
    <property type="entry name" value="DUF7601"/>
</dbReference>
<comment type="caution">
    <text evidence="5">The sequence shown here is derived from an EMBL/GenBank/DDBJ whole genome shotgun (WGS) entry which is preliminary data.</text>
</comment>
<dbReference type="NCBIfam" id="TIGR03786">
    <property type="entry name" value="strep_pil_rpt"/>
    <property type="match status" value="1"/>
</dbReference>
<dbReference type="Pfam" id="PF12892">
    <property type="entry name" value="FctA"/>
    <property type="match status" value="1"/>
</dbReference>
<dbReference type="InterPro" id="IPR022464">
    <property type="entry name" value="Strep_pil_isopept_link"/>
</dbReference>
<sequence>MKKTKKLLACLIAAATMFTMGSTAFAAETEEKLPSDVGTVKITKQYTLENNGTESPAETFYLTQESKKVEDGEAAEAPDLEKLSGDESNYVAKVTFSKGGAGKSGEFVVTLPTYNNVGKYSYELKEVDGKTAGVTYRTDKIKLVVTVINGKDGKLIRQVGVHAEKDGKDVKSSSFNDNKYSAGTLNVTKKVTGNSGDKNKKFHFTVTLTKPENKEVRSDITATVAGTSQTNPSLDWTKGSCTYGFDLADGETASLGNIPYGVTYTVAEDDYSTNGYTTTMSGNSGEVSKAEQTAAFTNDKNSDNIDTGINLTTLPYILVFAGVIVIAGAAFITRRRKYED</sequence>
<evidence type="ECO:0000313" key="5">
    <source>
        <dbReference type="EMBL" id="MZL62744.1"/>
    </source>
</evidence>
<feature type="domain" description="DUF7601" evidence="4">
    <location>
        <begin position="183"/>
        <end position="300"/>
    </location>
</feature>
<feature type="transmembrane region" description="Helical" evidence="1">
    <location>
        <begin position="314"/>
        <end position="333"/>
    </location>
</feature>
<feature type="domain" description="Streptococcal pilin isopeptide linkage" evidence="3">
    <location>
        <begin position="41"/>
        <end position="169"/>
    </location>
</feature>
<dbReference type="RefSeq" id="WP_161209609.1">
    <property type="nucleotide sequence ID" value="NZ_JADMSP010000010.1"/>
</dbReference>
<dbReference type="Gene3D" id="2.60.40.3050">
    <property type="match status" value="1"/>
</dbReference>
<evidence type="ECO:0000256" key="2">
    <source>
        <dbReference type="SAM" id="SignalP"/>
    </source>
</evidence>
<protein>
    <recommendedName>
        <fullName evidence="7">Streptococcal pilin isopeptide linker domain-containing protein</fullName>
    </recommendedName>
</protein>
<dbReference type="Gene3D" id="2.60.40.1140">
    <property type="entry name" value="Collagen-binding surface protein Cna, B-type domain"/>
    <property type="match status" value="1"/>
</dbReference>
<evidence type="ECO:0000313" key="6">
    <source>
        <dbReference type="Proteomes" id="UP000473323"/>
    </source>
</evidence>
<keyword evidence="2" id="KW-0732">Signal</keyword>
<evidence type="ECO:0000259" key="4">
    <source>
        <dbReference type="Pfam" id="PF24547"/>
    </source>
</evidence>
<dbReference type="Proteomes" id="UP000473323">
    <property type="component" value="Unassembled WGS sequence"/>
</dbReference>
<accession>A0A6L8TFA3</accession>
<keyword evidence="1" id="KW-1133">Transmembrane helix</keyword>
<organism evidence="5 6">
    <name type="scientific">Blautia massiliensis</name>
    <name type="common">ex Durand et al. 2017</name>
    <dbReference type="NCBI Taxonomy" id="1737424"/>
    <lineage>
        <taxon>Bacteria</taxon>
        <taxon>Bacillati</taxon>
        <taxon>Bacillota</taxon>
        <taxon>Clostridia</taxon>
        <taxon>Lachnospirales</taxon>
        <taxon>Lachnospiraceae</taxon>
        <taxon>Blautia</taxon>
    </lineage>
</organism>
<reference evidence="5 6" key="1">
    <citation type="journal article" date="2019" name="Nat. Med.">
        <title>A library of human gut bacterial isolates paired with longitudinal multiomics data enables mechanistic microbiome research.</title>
        <authorList>
            <person name="Poyet M."/>
            <person name="Groussin M."/>
            <person name="Gibbons S.M."/>
            <person name="Avila-Pacheco J."/>
            <person name="Jiang X."/>
            <person name="Kearney S.M."/>
            <person name="Perrotta A.R."/>
            <person name="Berdy B."/>
            <person name="Zhao S."/>
            <person name="Lieberman T.D."/>
            <person name="Swanson P.K."/>
            <person name="Smith M."/>
            <person name="Roesemann S."/>
            <person name="Alexander J.E."/>
            <person name="Rich S.A."/>
            <person name="Livny J."/>
            <person name="Vlamakis H."/>
            <person name="Clish C."/>
            <person name="Bullock K."/>
            <person name="Deik A."/>
            <person name="Scott J."/>
            <person name="Pierce K.A."/>
            <person name="Xavier R.J."/>
            <person name="Alm E.J."/>
        </authorList>
    </citation>
    <scope>NUCLEOTIDE SEQUENCE [LARGE SCALE GENOMIC DNA]</scope>
    <source>
        <strain evidence="5 6">BIOML-A4</strain>
    </source>
</reference>
<gene>
    <name evidence="5" type="ORF">GT694_11970</name>
</gene>
<keyword evidence="1" id="KW-0472">Membrane</keyword>
<evidence type="ECO:0008006" key="7">
    <source>
        <dbReference type="Google" id="ProtNLM"/>
    </source>
</evidence>
<proteinExistence type="predicted"/>
<feature type="signal peptide" evidence="2">
    <location>
        <begin position="1"/>
        <end position="26"/>
    </location>
</feature>
<dbReference type="EMBL" id="WWVT01000018">
    <property type="protein sequence ID" value="MZL62744.1"/>
    <property type="molecule type" value="Genomic_DNA"/>
</dbReference>
<evidence type="ECO:0000259" key="3">
    <source>
        <dbReference type="Pfam" id="PF12892"/>
    </source>
</evidence>
<dbReference type="Pfam" id="PF24547">
    <property type="entry name" value="DUF7601"/>
    <property type="match status" value="1"/>
</dbReference>